<sequence length="390" mass="45231">MSKIKYGAVFILYFLVLFSLFIYSFTQIDLNLTLSSNQTYQIIQSQLITLGYFNRSSSAFIFSSLILLMGGVYFFFIISAKKGLLSENRINKLILLSILILIFAYPAFSHDIFNYMFDARIITKYQANPYLHTALNFPSDLWTRFMHWTHRTYPYGPIWLVVSVPFSFLGFGKFVLTLFNFKLMFMLFHIGNIIIIGKINSLVNPKFKLLGKVIYALNPLILIESLLSPHNEVVMLFFSLLAVYEGYVRKRVFAGIIDMIISAGIKFITILGIIPLIISKYSSKKINIDYWFGINLMMIVIPLIVQIYYREPYPWYFIMVIGFGIFLSKYLGVFFLLIGITFGSIFRYIPYLYTGDYSKEVTVMQNKLFLIPLVISIILSLLVRNKKVLN</sequence>
<feature type="transmembrane region" description="Helical" evidence="1">
    <location>
        <begin position="7"/>
        <end position="26"/>
    </location>
</feature>
<feature type="transmembrane region" description="Helical" evidence="1">
    <location>
        <begin position="220"/>
        <end position="244"/>
    </location>
</feature>
<feature type="transmembrane region" description="Helical" evidence="1">
    <location>
        <begin position="90"/>
        <end position="108"/>
    </location>
</feature>
<dbReference type="EMBL" id="MNUY01000046">
    <property type="protein sequence ID" value="OIO13937.1"/>
    <property type="molecule type" value="Genomic_DNA"/>
</dbReference>
<evidence type="ECO:0008006" key="4">
    <source>
        <dbReference type="Google" id="ProtNLM"/>
    </source>
</evidence>
<feature type="transmembrane region" description="Helical" evidence="1">
    <location>
        <begin position="256"/>
        <end position="278"/>
    </location>
</feature>
<proteinExistence type="predicted"/>
<reference evidence="2 3" key="1">
    <citation type="journal article" date="2016" name="Environ. Microbiol.">
        <title>Genomic resolution of a cold subsurface aquifer community provides metabolic insights for novel microbes adapted to high CO concentrations.</title>
        <authorList>
            <person name="Probst A.J."/>
            <person name="Castelle C.J."/>
            <person name="Singh A."/>
            <person name="Brown C.T."/>
            <person name="Anantharaman K."/>
            <person name="Sharon I."/>
            <person name="Hug L.A."/>
            <person name="Burstein D."/>
            <person name="Emerson J.B."/>
            <person name="Thomas B.C."/>
            <person name="Banfield J.F."/>
        </authorList>
    </citation>
    <scope>NUCLEOTIDE SEQUENCE [LARGE SCALE GENOMIC DNA]</scope>
    <source>
        <strain evidence="2">CG1_02_37_22</strain>
    </source>
</reference>
<dbReference type="STRING" id="1805209.AUJ73_02905"/>
<dbReference type="Proteomes" id="UP000183120">
    <property type="component" value="Unassembled WGS sequence"/>
</dbReference>
<evidence type="ECO:0000313" key="3">
    <source>
        <dbReference type="Proteomes" id="UP000183120"/>
    </source>
</evidence>
<feature type="transmembrane region" description="Helical" evidence="1">
    <location>
        <begin position="366"/>
        <end position="383"/>
    </location>
</feature>
<comment type="caution">
    <text evidence="2">The sequence shown here is derived from an EMBL/GenBank/DDBJ whole genome shotgun (WGS) entry which is preliminary data.</text>
</comment>
<evidence type="ECO:0000313" key="2">
    <source>
        <dbReference type="EMBL" id="OIO13937.1"/>
    </source>
</evidence>
<keyword evidence="1" id="KW-0812">Transmembrane</keyword>
<dbReference type="Pfam" id="PF26314">
    <property type="entry name" value="MptA_B_family"/>
    <property type="match status" value="1"/>
</dbReference>
<evidence type="ECO:0000256" key="1">
    <source>
        <dbReference type="SAM" id="Phobius"/>
    </source>
</evidence>
<feature type="transmembrane region" description="Helical" evidence="1">
    <location>
        <begin position="59"/>
        <end position="78"/>
    </location>
</feature>
<feature type="transmembrane region" description="Helical" evidence="1">
    <location>
        <begin position="316"/>
        <end position="346"/>
    </location>
</feature>
<gene>
    <name evidence="2" type="ORF">AUJ73_02905</name>
</gene>
<feature type="transmembrane region" description="Helical" evidence="1">
    <location>
        <begin position="156"/>
        <end position="176"/>
    </location>
</feature>
<keyword evidence="1" id="KW-0472">Membrane</keyword>
<keyword evidence="1" id="KW-1133">Transmembrane helix</keyword>
<organism evidence="2 3">
    <name type="scientific">Candidatus Gottesmanbacteria bacterium CG1_02_37_22</name>
    <dbReference type="NCBI Taxonomy" id="1805209"/>
    <lineage>
        <taxon>Bacteria</taxon>
        <taxon>Candidatus Gottesmaniibacteriota</taxon>
    </lineage>
</organism>
<protein>
    <recommendedName>
        <fullName evidence="4">Glycosyltransferase RgtA/B/C/D-like domain-containing protein</fullName>
    </recommendedName>
</protein>
<dbReference type="AlphaFoldDB" id="A0A1J4TRS0"/>
<name>A0A1J4TRS0_9BACT</name>
<accession>A0A1J4TRS0</accession>
<feature type="transmembrane region" description="Helical" evidence="1">
    <location>
        <begin position="183"/>
        <end position="200"/>
    </location>
</feature>
<feature type="transmembrane region" description="Helical" evidence="1">
    <location>
        <begin position="290"/>
        <end position="309"/>
    </location>
</feature>